<dbReference type="InterPro" id="IPR011055">
    <property type="entry name" value="Dup_hybrid_motif"/>
</dbReference>
<evidence type="ECO:0000313" key="5">
    <source>
        <dbReference type="Proteomes" id="UP000071778"/>
    </source>
</evidence>
<dbReference type="EMBL" id="CP013235">
    <property type="protein sequence ID" value="AMP11831.1"/>
    <property type="molecule type" value="Genomic_DNA"/>
</dbReference>
<proteinExistence type="predicted"/>
<evidence type="ECO:0000256" key="2">
    <source>
        <dbReference type="SAM" id="MobiDB-lite"/>
    </source>
</evidence>
<dbReference type="Gene3D" id="2.70.70.10">
    <property type="entry name" value="Glucose Permease (Domain IIA)"/>
    <property type="match status" value="1"/>
</dbReference>
<gene>
    <name evidence="4" type="ORF">CAter282_4171</name>
</gene>
<feature type="compositionally biased region" description="Low complexity" evidence="2">
    <location>
        <begin position="275"/>
        <end position="284"/>
    </location>
</feature>
<feature type="domain" description="M23ase beta-sheet core" evidence="3">
    <location>
        <begin position="380"/>
        <end position="473"/>
    </location>
</feature>
<dbReference type="InterPro" id="IPR016047">
    <property type="entry name" value="M23ase_b-sheet_dom"/>
</dbReference>
<dbReference type="PANTHER" id="PTHR21666">
    <property type="entry name" value="PEPTIDASE-RELATED"/>
    <property type="match status" value="1"/>
</dbReference>
<dbReference type="Proteomes" id="UP000071778">
    <property type="component" value="Chromosome"/>
</dbReference>
<dbReference type="FunFam" id="2.70.70.10:FF:000003">
    <property type="entry name" value="Murein hydrolase activator EnvC"/>
    <property type="match status" value="1"/>
</dbReference>
<dbReference type="PATRIC" id="fig|279058.17.peg.4498"/>
<feature type="coiled-coil region" evidence="1">
    <location>
        <begin position="149"/>
        <end position="190"/>
    </location>
</feature>
<feature type="compositionally biased region" description="Basic and acidic residues" evidence="2">
    <location>
        <begin position="265"/>
        <end position="274"/>
    </location>
</feature>
<dbReference type="AlphaFoldDB" id="A0A127PX35"/>
<feature type="region of interest" description="Disordered" evidence="2">
    <location>
        <begin position="262"/>
        <end position="349"/>
    </location>
</feature>
<evidence type="ECO:0000313" key="4">
    <source>
        <dbReference type="EMBL" id="AMP11831.1"/>
    </source>
</evidence>
<dbReference type="InterPro" id="IPR050570">
    <property type="entry name" value="Cell_wall_metabolism_enzyme"/>
</dbReference>
<protein>
    <submittedName>
        <fullName evidence="4">Peptidase M23 family protein</fullName>
    </submittedName>
</protein>
<dbReference type="SUPFAM" id="SSF51261">
    <property type="entry name" value="Duplicated hybrid motif"/>
    <property type="match status" value="1"/>
</dbReference>
<dbReference type="CDD" id="cd12797">
    <property type="entry name" value="M23_peptidase"/>
    <property type="match status" value="1"/>
</dbReference>
<feature type="compositionally biased region" description="Basic and acidic residues" evidence="2">
    <location>
        <begin position="25"/>
        <end position="50"/>
    </location>
</feature>
<organism evidence="4 5">
    <name type="scientific">Collimonas arenae</name>
    <dbReference type="NCBI Taxonomy" id="279058"/>
    <lineage>
        <taxon>Bacteria</taxon>
        <taxon>Pseudomonadati</taxon>
        <taxon>Pseudomonadota</taxon>
        <taxon>Betaproteobacteria</taxon>
        <taxon>Burkholderiales</taxon>
        <taxon>Oxalobacteraceae</taxon>
        <taxon>Collimonas</taxon>
    </lineage>
</organism>
<dbReference type="RefSeq" id="WP_231879062.1">
    <property type="nucleotide sequence ID" value="NZ_CP013233.1"/>
</dbReference>
<keyword evidence="5" id="KW-1185">Reference proteome</keyword>
<name>A0A127PX35_9BURK</name>
<dbReference type="PANTHER" id="PTHR21666:SF270">
    <property type="entry name" value="MUREIN HYDROLASE ACTIVATOR ENVC"/>
    <property type="match status" value="1"/>
</dbReference>
<dbReference type="GO" id="GO:0004222">
    <property type="term" value="F:metalloendopeptidase activity"/>
    <property type="evidence" value="ECO:0007669"/>
    <property type="project" value="TreeGrafter"/>
</dbReference>
<feature type="compositionally biased region" description="Low complexity" evidence="2">
    <location>
        <begin position="312"/>
        <end position="331"/>
    </location>
</feature>
<reference evidence="4 5" key="1">
    <citation type="submission" date="2015-11" db="EMBL/GenBank/DDBJ databases">
        <title>Exploring the genomic traits of fungus-feeding bacterial genus Collimonas.</title>
        <authorList>
            <person name="Song C."/>
            <person name="Schmidt R."/>
            <person name="de Jager V."/>
            <person name="Krzyzanowska D."/>
            <person name="Jongedijk E."/>
            <person name="Cankar K."/>
            <person name="Beekwilder J."/>
            <person name="van Veen A."/>
            <person name="de Boer W."/>
            <person name="van Veen J.A."/>
            <person name="Garbeva P."/>
        </authorList>
    </citation>
    <scope>NUCLEOTIDE SEQUENCE [LARGE SCALE GENOMIC DNA]</scope>
    <source>
        <strain evidence="4 5">Ter282</strain>
    </source>
</reference>
<feature type="region of interest" description="Disordered" evidence="2">
    <location>
        <begin position="1"/>
        <end position="59"/>
    </location>
</feature>
<evidence type="ECO:0000256" key="1">
    <source>
        <dbReference type="SAM" id="Coils"/>
    </source>
</evidence>
<keyword evidence="1" id="KW-0175">Coiled coil</keyword>
<dbReference type="Gene3D" id="6.10.250.3150">
    <property type="match status" value="1"/>
</dbReference>
<accession>A0A127PX35</accession>
<sequence length="480" mass="52635">MLPLPAQAAPKATERSKQKQAAEAQRADLREKLDVLKRDISQTETEKDNASDALADSESAISKANRSLRDLSTEQSQTQAKLAQLAKKHDELSKTVTTQQTQLANLLRQQYLAGNEDRIKLLLSGDNPNRINRDLQYMGYVSQAQAKLLESLRANLAAVEANQTETQNAKDDLDEIAQEQRDQKTLLEKEKSKRAALLTQLSGKLASQRKEVGNIQRDDQRLSGLVDRLDQLIEAQKKADAAAREKLRQQQLAQAQAQAQAKAQAARERQKALEQQRAAALARKTPPASDTRDKPKTVNPDAIDDDQPPPTAAVTKPVPAPPVVETAPTATDRNELTPLPDAKDGAYGRPFESLRGQLRLPVRGDLMARFGSKRGDGPTWKGLFIRTAEGAEVKAVAAGRVVFADWLRGFGNLIIVDHGNQYMTIYGNNQALLKRPGDAVKTGDVIASAGNSGGNEQSGLYFEIRHQGRAFDPLGWVTTR</sequence>
<evidence type="ECO:0000259" key="3">
    <source>
        <dbReference type="Pfam" id="PF01551"/>
    </source>
</evidence>
<dbReference type="Pfam" id="PF01551">
    <property type="entry name" value="Peptidase_M23"/>
    <property type="match status" value="1"/>
</dbReference>